<dbReference type="EMBL" id="VNHW01000015">
    <property type="protein sequence ID" value="TYP83767.1"/>
    <property type="molecule type" value="Genomic_DNA"/>
</dbReference>
<dbReference type="RefSeq" id="WP_166534709.1">
    <property type="nucleotide sequence ID" value="NZ_VNHW01000015.1"/>
</dbReference>
<dbReference type="Proteomes" id="UP000322499">
    <property type="component" value="Unassembled WGS sequence"/>
</dbReference>
<keyword evidence="1" id="KW-0521">NADP</keyword>
<proteinExistence type="predicted"/>
<dbReference type="NCBIfam" id="TIGR02824">
    <property type="entry name" value="quinone_pig3"/>
    <property type="match status" value="1"/>
</dbReference>
<dbReference type="InterPro" id="IPR013149">
    <property type="entry name" value="ADH-like_C"/>
</dbReference>
<dbReference type="InterPro" id="IPR013154">
    <property type="entry name" value="ADH-like_N"/>
</dbReference>
<dbReference type="InterPro" id="IPR014189">
    <property type="entry name" value="Quinone_OxRdtase_PIG3"/>
</dbReference>
<dbReference type="GO" id="GO:0070402">
    <property type="term" value="F:NADPH binding"/>
    <property type="evidence" value="ECO:0007669"/>
    <property type="project" value="TreeGrafter"/>
</dbReference>
<dbReference type="SMART" id="SM00829">
    <property type="entry name" value="PKS_ER"/>
    <property type="match status" value="1"/>
</dbReference>
<evidence type="ECO:0000256" key="2">
    <source>
        <dbReference type="ARBA" id="ARBA00023002"/>
    </source>
</evidence>
<evidence type="ECO:0000256" key="1">
    <source>
        <dbReference type="ARBA" id="ARBA00022857"/>
    </source>
</evidence>
<dbReference type="PANTHER" id="PTHR48106">
    <property type="entry name" value="QUINONE OXIDOREDUCTASE PIG3-RELATED"/>
    <property type="match status" value="1"/>
</dbReference>
<feature type="domain" description="Enoyl reductase (ER)" evidence="3">
    <location>
        <begin position="10"/>
        <end position="326"/>
    </location>
</feature>
<dbReference type="PANTHER" id="PTHR48106:SF8">
    <property type="entry name" value="OS02G0805600 PROTEIN"/>
    <property type="match status" value="1"/>
</dbReference>
<evidence type="ECO:0000259" key="3">
    <source>
        <dbReference type="SMART" id="SM00829"/>
    </source>
</evidence>
<gene>
    <name evidence="4" type="ORF">BD833_1157</name>
</gene>
<evidence type="ECO:0000313" key="4">
    <source>
        <dbReference type="EMBL" id="TYP83767.1"/>
    </source>
</evidence>
<dbReference type="Gene3D" id="3.40.50.720">
    <property type="entry name" value="NAD(P)-binding Rossmann-like Domain"/>
    <property type="match status" value="1"/>
</dbReference>
<dbReference type="InterPro" id="IPR020843">
    <property type="entry name" value="ER"/>
</dbReference>
<keyword evidence="2" id="KW-0560">Oxidoreductase</keyword>
<dbReference type="Pfam" id="PF08240">
    <property type="entry name" value="ADH_N"/>
    <property type="match status" value="1"/>
</dbReference>
<accession>A0A5S5CN41</accession>
<sequence>MRAVTISEPGGPEVLGWGEVPDPVCGPGEVVVDVAATAVNRADLLQRQGFYPPPKGASAVLGLECSGVISEVGEGVTGWSVGDEVCALLAGGGYAERVAVPAVQLLPRPAGVELATAAALPEVACTVWSNVFMLARLARGENFLVHGGSSGIGTMAIQLAARAGARVFTTAGTPAKLDVCRELGADVAVNYRDEDFVERVRAETGGRGVDVVLDNMGAKYLARNVEALADGGRLVIIGMQGGSKAELDINALLRKRGSVHATALRSRPATGPGGKEAIVAAVRHDVWPDVERGTIRPIVDRRLPMSRAAEAHRVVEASEHVGKVLLVPGQ</sequence>
<name>A0A5S5CN41_9ACTN</name>
<dbReference type="GO" id="GO:0016651">
    <property type="term" value="F:oxidoreductase activity, acting on NAD(P)H"/>
    <property type="evidence" value="ECO:0007669"/>
    <property type="project" value="TreeGrafter"/>
</dbReference>
<dbReference type="CDD" id="cd05276">
    <property type="entry name" value="p53_inducible_oxidoreductase"/>
    <property type="match status" value="1"/>
</dbReference>
<dbReference type="Gene3D" id="3.90.180.10">
    <property type="entry name" value="Medium-chain alcohol dehydrogenases, catalytic domain"/>
    <property type="match status" value="1"/>
</dbReference>
<evidence type="ECO:0000313" key="5">
    <source>
        <dbReference type="Proteomes" id="UP000322499"/>
    </source>
</evidence>
<dbReference type="SUPFAM" id="SSF51735">
    <property type="entry name" value="NAD(P)-binding Rossmann-fold domains"/>
    <property type="match status" value="1"/>
</dbReference>
<dbReference type="InterPro" id="IPR011032">
    <property type="entry name" value="GroES-like_sf"/>
</dbReference>
<comment type="caution">
    <text evidence="4">The sequence shown here is derived from an EMBL/GenBank/DDBJ whole genome shotgun (WGS) entry which is preliminary data.</text>
</comment>
<keyword evidence="5" id="KW-1185">Reference proteome</keyword>
<dbReference type="SUPFAM" id="SSF50129">
    <property type="entry name" value="GroES-like"/>
    <property type="match status" value="1"/>
</dbReference>
<protein>
    <submittedName>
        <fullName evidence="4">Putative PIG3 family NAD(P)H quinone oxidoreductase</fullName>
    </submittedName>
</protein>
<dbReference type="AlphaFoldDB" id="A0A5S5CN41"/>
<organism evidence="4 5">
    <name type="scientific">Blastococcus xanthinilyticus</name>
    <dbReference type="NCBI Taxonomy" id="1564164"/>
    <lineage>
        <taxon>Bacteria</taxon>
        <taxon>Bacillati</taxon>
        <taxon>Actinomycetota</taxon>
        <taxon>Actinomycetes</taxon>
        <taxon>Geodermatophilales</taxon>
        <taxon>Geodermatophilaceae</taxon>
        <taxon>Blastococcus</taxon>
    </lineage>
</organism>
<reference evidence="4 5" key="1">
    <citation type="submission" date="2019-07" db="EMBL/GenBank/DDBJ databases">
        <title>Genomic Encyclopedia of Archaeal and Bacterial Type Strains, Phase II (KMG-II): from individual species to whole genera.</title>
        <authorList>
            <person name="Goeker M."/>
        </authorList>
    </citation>
    <scope>NUCLEOTIDE SEQUENCE [LARGE SCALE GENOMIC DNA]</scope>
    <source>
        <strain evidence="4 5">DSM 46842</strain>
    </source>
</reference>
<dbReference type="InterPro" id="IPR036291">
    <property type="entry name" value="NAD(P)-bd_dom_sf"/>
</dbReference>
<dbReference type="Pfam" id="PF00107">
    <property type="entry name" value="ADH_zinc_N"/>
    <property type="match status" value="1"/>
</dbReference>